<dbReference type="Proteomes" id="UP001596447">
    <property type="component" value="Unassembled WGS sequence"/>
</dbReference>
<dbReference type="PROSITE" id="PS51257">
    <property type="entry name" value="PROKAR_LIPOPROTEIN"/>
    <property type="match status" value="1"/>
</dbReference>
<protein>
    <submittedName>
        <fullName evidence="2">Uncharacterized protein</fullName>
    </submittedName>
</protein>
<evidence type="ECO:0000313" key="2">
    <source>
        <dbReference type="EMBL" id="MFC7198217.1"/>
    </source>
</evidence>
<dbReference type="AlphaFoldDB" id="A0ABD5YXS8"/>
<name>A0ABD5YXS8_9EURY</name>
<reference evidence="2 3" key="1">
    <citation type="journal article" date="2019" name="Int. J. Syst. Evol. Microbiol.">
        <title>The Global Catalogue of Microorganisms (GCM) 10K type strain sequencing project: providing services to taxonomists for standard genome sequencing and annotation.</title>
        <authorList>
            <consortium name="The Broad Institute Genomics Platform"/>
            <consortium name="The Broad Institute Genome Sequencing Center for Infectious Disease"/>
            <person name="Wu L."/>
            <person name="Ma J."/>
        </authorList>
    </citation>
    <scope>NUCLEOTIDE SEQUENCE [LARGE SCALE GENOMIC DNA]</scope>
    <source>
        <strain evidence="2 3">XZGYJ-43</strain>
    </source>
</reference>
<accession>A0ABD5YXS8</accession>
<feature type="compositionally biased region" description="Low complexity" evidence="1">
    <location>
        <begin position="21"/>
        <end position="39"/>
    </location>
</feature>
<proteinExistence type="predicted"/>
<comment type="caution">
    <text evidence="2">The sequence shown here is derived from an EMBL/GenBank/DDBJ whole genome shotgun (WGS) entry which is preliminary data.</text>
</comment>
<evidence type="ECO:0000313" key="3">
    <source>
        <dbReference type="Proteomes" id="UP001596447"/>
    </source>
</evidence>
<dbReference type="RefSeq" id="WP_279530172.1">
    <property type="nucleotide sequence ID" value="NZ_CP122313.1"/>
</dbReference>
<gene>
    <name evidence="2" type="ORF">ACFQJ9_01710</name>
</gene>
<keyword evidence="3" id="KW-1185">Reference proteome</keyword>
<dbReference type="EMBL" id="JBHTAR010000003">
    <property type="protein sequence ID" value="MFC7198217.1"/>
    <property type="molecule type" value="Genomic_DNA"/>
</dbReference>
<evidence type="ECO:0000256" key="1">
    <source>
        <dbReference type="SAM" id="MobiDB-lite"/>
    </source>
</evidence>
<sequence>MKITRRRLLASTASLTALAGCSSDNTDQQQTSTTTLSNDVFDADLPDPEVTELVAPESQLVSIDQPSQNTLSVTIQNTGDSGNIAIALFWKMDENATEPDNVGFLHEGYERERKQALYFNSSERRTVDMTASPPDDALGYMFVTQPSTHGAKITNRGVDGDVTATLTYNAVSMGGEKTKEKTVSIGSDKTETVLFEGAVSTEDDWTISAEAAQIDS</sequence>
<organism evidence="2 3">
    <name type="scientific">Halospeciosus flavus</name>
    <dbReference type="NCBI Taxonomy" id="3032283"/>
    <lineage>
        <taxon>Archaea</taxon>
        <taxon>Methanobacteriati</taxon>
        <taxon>Methanobacteriota</taxon>
        <taxon>Stenosarchaea group</taxon>
        <taxon>Halobacteria</taxon>
        <taxon>Halobacteriales</taxon>
        <taxon>Halobacteriaceae</taxon>
        <taxon>Halospeciosus</taxon>
    </lineage>
</organism>
<feature type="region of interest" description="Disordered" evidence="1">
    <location>
        <begin position="21"/>
        <end position="42"/>
    </location>
</feature>